<keyword evidence="2" id="KW-0805">Transcription regulation</keyword>
<keyword evidence="9" id="KW-1185">Reference proteome</keyword>
<dbReference type="Pfam" id="PF08281">
    <property type="entry name" value="Sigma70_r4_2"/>
    <property type="match status" value="1"/>
</dbReference>
<dbReference type="Gene3D" id="1.10.1740.10">
    <property type="match status" value="1"/>
</dbReference>
<dbReference type="Gene3D" id="1.10.10.10">
    <property type="entry name" value="Winged helix-like DNA-binding domain superfamily/Winged helix DNA-binding domain"/>
    <property type="match status" value="1"/>
</dbReference>
<evidence type="ECO:0000313" key="8">
    <source>
        <dbReference type="EMBL" id="GII95886.1"/>
    </source>
</evidence>
<dbReference type="InterPro" id="IPR014284">
    <property type="entry name" value="RNA_pol_sigma-70_dom"/>
</dbReference>
<protein>
    <submittedName>
        <fullName evidence="8">RNA polymerase subunit sigma-24</fullName>
    </submittedName>
</protein>
<evidence type="ECO:0000256" key="1">
    <source>
        <dbReference type="ARBA" id="ARBA00010641"/>
    </source>
</evidence>
<evidence type="ECO:0000256" key="2">
    <source>
        <dbReference type="ARBA" id="ARBA00023015"/>
    </source>
</evidence>
<sequence length="407" mass="44658">MPSHPGAVERAYREHWGRMLARLTGELRDLDLAEDSLQDAFASAVATWPAAGEPDNPPGWLLTAARRRAIDRLRRDATARNRLPLLIVDEGEDPAHDIGDERLRLIFTCCHPALAHEARVALTLRCVGGLTTREIARLFLVSESTMAARLTRAKKKIAQAGIPYRVPEGGELPRRRDGVLAVVYLIFTEGYAATSGDRLIRDELAEEAIRLGSIVRELMPGDAETDALTALMMLHHARRDARTGPSGDLVTLAEQDRSRWRRDEIARALALFRTAWRAGPDDFPGPYLLQAAIAAEHTAAPSAADTDWSSIAKLYAGLEHLTGSAVVRLNRAVAVAEAEGPEAGLALLAGLDDALPHHHLLPATRAELLRRLGRTDEAVRWYGRALDLVGTDPERDFLLSRRADTDP</sequence>
<name>A0A919RL91_9ACTN</name>
<dbReference type="InterPro" id="IPR013325">
    <property type="entry name" value="RNA_pol_sigma_r2"/>
</dbReference>
<evidence type="ECO:0000259" key="5">
    <source>
        <dbReference type="Pfam" id="PF04542"/>
    </source>
</evidence>
<dbReference type="InterPro" id="IPR046531">
    <property type="entry name" value="DUF6596"/>
</dbReference>
<dbReference type="EMBL" id="BOOW01000039">
    <property type="protein sequence ID" value="GII95886.1"/>
    <property type="molecule type" value="Genomic_DNA"/>
</dbReference>
<evidence type="ECO:0000256" key="3">
    <source>
        <dbReference type="ARBA" id="ARBA00023082"/>
    </source>
</evidence>
<dbReference type="InterPro" id="IPR013324">
    <property type="entry name" value="RNA_pol_sigma_r3/r4-like"/>
</dbReference>
<evidence type="ECO:0000313" key="9">
    <source>
        <dbReference type="Proteomes" id="UP000606172"/>
    </source>
</evidence>
<evidence type="ECO:0000256" key="4">
    <source>
        <dbReference type="ARBA" id="ARBA00023163"/>
    </source>
</evidence>
<dbReference type="InterPro" id="IPR036388">
    <property type="entry name" value="WH-like_DNA-bd_sf"/>
</dbReference>
<dbReference type="SUPFAM" id="SSF48452">
    <property type="entry name" value="TPR-like"/>
    <property type="match status" value="1"/>
</dbReference>
<dbReference type="GO" id="GO:0016987">
    <property type="term" value="F:sigma factor activity"/>
    <property type="evidence" value="ECO:0007669"/>
    <property type="project" value="UniProtKB-KW"/>
</dbReference>
<feature type="domain" description="DUF6596" evidence="7">
    <location>
        <begin position="175"/>
        <end position="275"/>
    </location>
</feature>
<dbReference type="GO" id="GO:0003677">
    <property type="term" value="F:DNA binding"/>
    <property type="evidence" value="ECO:0007669"/>
    <property type="project" value="InterPro"/>
</dbReference>
<comment type="similarity">
    <text evidence="1">Belongs to the sigma-70 factor family. ECF subfamily.</text>
</comment>
<dbReference type="Pfam" id="PF04542">
    <property type="entry name" value="Sigma70_r2"/>
    <property type="match status" value="1"/>
</dbReference>
<dbReference type="Gene3D" id="1.25.40.10">
    <property type="entry name" value="Tetratricopeptide repeat domain"/>
    <property type="match status" value="1"/>
</dbReference>
<dbReference type="Proteomes" id="UP000606172">
    <property type="component" value="Unassembled WGS sequence"/>
</dbReference>
<feature type="domain" description="RNA polymerase sigma factor 70 region 4 type 2" evidence="6">
    <location>
        <begin position="106"/>
        <end position="157"/>
    </location>
</feature>
<dbReference type="InterPro" id="IPR013249">
    <property type="entry name" value="RNA_pol_sigma70_r4_t2"/>
</dbReference>
<dbReference type="SUPFAM" id="SSF88946">
    <property type="entry name" value="Sigma2 domain of RNA polymerase sigma factors"/>
    <property type="match status" value="1"/>
</dbReference>
<dbReference type="SUPFAM" id="SSF88659">
    <property type="entry name" value="Sigma3 and sigma4 domains of RNA polymerase sigma factors"/>
    <property type="match status" value="1"/>
</dbReference>
<keyword evidence="3" id="KW-0731">Sigma factor</keyword>
<dbReference type="NCBIfam" id="TIGR02937">
    <property type="entry name" value="sigma70-ECF"/>
    <property type="match status" value="1"/>
</dbReference>
<reference evidence="8" key="1">
    <citation type="submission" date="2021-01" db="EMBL/GenBank/DDBJ databases">
        <title>Whole genome shotgun sequence of Sinosporangium siamense NBRC 109515.</title>
        <authorList>
            <person name="Komaki H."/>
            <person name="Tamura T."/>
        </authorList>
    </citation>
    <scope>NUCLEOTIDE SEQUENCE</scope>
    <source>
        <strain evidence="8">NBRC 109515</strain>
    </source>
</reference>
<dbReference type="RefSeq" id="WP_204030922.1">
    <property type="nucleotide sequence ID" value="NZ_BOOW01000039.1"/>
</dbReference>
<organism evidence="8 9">
    <name type="scientific">Sinosporangium siamense</name>
    <dbReference type="NCBI Taxonomy" id="1367973"/>
    <lineage>
        <taxon>Bacteria</taxon>
        <taxon>Bacillati</taxon>
        <taxon>Actinomycetota</taxon>
        <taxon>Actinomycetes</taxon>
        <taxon>Streptosporangiales</taxon>
        <taxon>Streptosporangiaceae</taxon>
        <taxon>Sinosporangium</taxon>
    </lineage>
</organism>
<dbReference type="Pfam" id="PF20239">
    <property type="entry name" value="DUF6596"/>
    <property type="match status" value="1"/>
</dbReference>
<dbReference type="PANTHER" id="PTHR47756">
    <property type="entry name" value="BLL6612 PROTEIN-RELATED"/>
    <property type="match status" value="1"/>
</dbReference>
<dbReference type="AlphaFoldDB" id="A0A919RL91"/>
<comment type="caution">
    <text evidence="8">The sequence shown here is derived from an EMBL/GenBank/DDBJ whole genome shotgun (WGS) entry which is preliminary data.</text>
</comment>
<keyword evidence="4" id="KW-0804">Transcription</keyword>
<evidence type="ECO:0000259" key="7">
    <source>
        <dbReference type="Pfam" id="PF20239"/>
    </source>
</evidence>
<proteinExistence type="inferred from homology"/>
<dbReference type="GO" id="GO:0006352">
    <property type="term" value="P:DNA-templated transcription initiation"/>
    <property type="evidence" value="ECO:0007669"/>
    <property type="project" value="InterPro"/>
</dbReference>
<dbReference type="PANTHER" id="PTHR47756:SF2">
    <property type="entry name" value="BLL6612 PROTEIN"/>
    <property type="match status" value="1"/>
</dbReference>
<feature type="domain" description="RNA polymerase sigma-70 region 2" evidence="5">
    <location>
        <begin position="19"/>
        <end position="76"/>
    </location>
</feature>
<accession>A0A919RL91</accession>
<gene>
    <name evidence="8" type="primary">rpoE_15</name>
    <name evidence="8" type="ORF">Ssi02_61170</name>
</gene>
<dbReference type="InterPro" id="IPR011990">
    <property type="entry name" value="TPR-like_helical_dom_sf"/>
</dbReference>
<evidence type="ECO:0000259" key="6">
    <source>
        <dbReference type="Pfam" id="PF08281"/>
    </source>
</evidence>
<dbReference type="InterPro" id="IPR007627">
    <property type="entry name" value="RNA_pol_sigma70_r2"/>
</dbReference>